<feature type="domain" description="SUEL-type lectin" evidence="4">
    <location>
        <begin position="30"/>
        <end position="118"/>
    </location>
</feature>
<dbReference type="PROSITE" id="PS50228">
    <property type="entry name" value="SUEL_LECTIN"/>
    <property type="match status" value="3"/>
</dbReference>
<dbReference type="Gene3D" id="2.60.120.740">
    <property type="match status" value="4"/>
</dbReference>
<evidence type="ECO:0000256" key="1">
    <source>
        <dbReference type="ARBA" id="ARBA00010933"/>
    </source>
</evidence>
<dbReference type="GO" id="GO:0030246">
    <property type="term" value="F:carbohydrate binding"/>
    <property type="evidence" value="ECO:0007669"/>
    <property type="project" value="UniProtKB-KW"/>
</dbReference>
<sequence length="385" mass="44126">MYIKGLLIMVVFLQTAASEEEPGDVFYELVCEDEDMHLKCPKGYTIEILFAMFGKKNYKICYQPGIQIENCEAKNASIIAQNKCNLRQQCYLSADTDLFGDPCGEDTHKYLDVAYRCLKNNNIVSFTICEHERFTIECPLANRIKIVNAFYGRKNGITCTNHNTGHDSLKCDSKTALEIVASNCDHSKKCSVTVNNELFGDPCIPETFKYFELDYLCIEGIRNISCEHETMSLSCERGYINILDAFFGKKENTRTYCSIWSEKVSNCEAWKTLDIMKYKCDFKRNCQVEADVRVFGDRCPETNKYLDVTYECVDAPTYSAIACEYDQLQISCPDGQFLWIVDALFGREHPTICYKPPRAVVNNVCRANIGFDVVESRFLFSVIYY</sequence>
<dbReference type="InterPro" id="IPR000922">
    <property type="entry name" value="Lectin_gal-bd_dom"/>
</dbReference>
<name>A0A224XE34_9HEMI</name>
<dbReference type="Pfam" id="PF02140">
    <property type="entry name" value="SUEL_Lectin"/>
    <property type="match status" value="3"/>
</dbReference>
<keyword evidence="3" id="KW-0732">Signal</keyword>
<dbReference type="EMBL" id="GFTR01005700">
    <property type="protein sequence ID" value="JAW10726.1"/>
    <property type="molecule type" value="Transcribed_RNA"/>
</dbReference>
<comment type="similarity">
    <text evidence="1">Belongs to the G-protein coupled receptor 2 family. LN-TM7 subfamily.</text>
</comment>
<feature type="domain" description="SUEL-type lectin" evidence="4">
    <location>
        <begin position="225"/>
        <end position="313"/>
    </location>
</feature>
<dbReference type="InterPro" id="IPR043159">
    <property type="entry name" value="Lectin_gal-bd_sf"/>
</dbReference>
<organism evidence="5">
    <name type="scientific">Panstrongylus lignarius</name>
    <dbReference type="NCBI Taxonomy" id="156445"/>
    <lineage>
        <taxon>Eukaryota</taxon>
        <taxon>Metazoa</taxon>
        <taxon>Ecdysozoa</taxon>
        <taxon>Arthropoda</taxon>
        <taxon>Hexapoda</taxon>
        <taxon>Insecta</taxon>
        <taxon>Pterygota</taxon>
        <taxon>Neoptera</taxon>
        <taxon>Paraneoptera</taxon>
        <taxon>Hemiptera</taxon>
        <taxon>Heteroptera</taxon>
        <taxon>Panheteroptera</taxon>
        <taxon>Cimicomorpha</taxon>
        <taxon>Reduviidae</taxon>
        <taxon>Triatominae</taxon>
        <taxon>Panstrongylus</taxon>
    </lineage>
</organism>
<feature type="domain" description="SUEL-type lectin" evidence="4">
    <location>
        <begin position="128"/>
        <end position="218"/>
    </location>
</feature>
<protein>
    <submittedName>
        <fullName evidence="5">Putative galactoside-binding lectin</fullName>
    </submittedName>
</protein>
<evidence type="ECO:0000259" key="4">
    <source>
        <dbReference type="PROSITE" id="PS50228"/>
    </source>
</evidence>
<keyword evidence="2 5" id="KW-0430">Lectin</keyword>
<evidence type="ECO:0000256" key="2">
    <source>
        <dbReference type="ARBA" id="ARBA00022734"/>
    </source>
</evidence>
<evidence type="ECO:0000256" key="3">
    <source>
        <dbReference type="SAM" id="SignalP"/>
    </source>
</evidence>
<accession>A0A224XE34</accession>
<feature type="chain" id="PRO_5012330055" evidence="3">
    <location>
        <begin position="19"/>
        <end position="385"/>
    </location>
</feature>
<evidence type="ECO:0000313" key="5">
    <source>
        <dbReference type="EMBL" id="JAW10726.1"/>
    </source>
</evidence>
<dbReference type="PANTHER" id="PTHR46780">
    <property type="entry name" value="PROTEIN EVA-1"/>
    <property type="match status" value="1"/>
</dbReference>
<dbReference type="AlphaFoldDB" id="A0A224XE34"/>
<dbReference type="FunFam" id="2.60.120.740:FF:000001">
    <property type="entry name" value="Adhesion G protein-coupled receptor L2"/>
    <property type="match status" value="1"/>
</dbReference>
<dbReference type="CDD" id="cd22827">
    <property type="entry name" value="Gal_Rha_Lectin_SUL-I-like"/>
    <property type="match status" value="2"/>
</dbReference>
<feature type="signal peptide" evidence="3">
    <location>
        <begin position="1"/>
        <end position="18"/>
    </location>
</feature>
<proteinExistence type="inferred from homology"/>
<reference evidence="5" key="1">
    <citation type="journal article" date="2018" name="PLoS Negl. Trop. Dis.">
        <title>An insight into the salivary gland and fat body transcriptome of Panstrongylus lignarius (Hemiptera: Heteroptera), the main vector of Chagas disease in Peru.</title>
        <authorList>
            <person name="Nevoa J.C."/>
            <person name="Mendes M.T."/>
            <person name="da Silva M.V."/>
            <person name="Soares S.C."/>
            <person name="Oliveira C.J.F."/>
            <person name="Ribeiro J.M.C."/>
        </authorList>
    </citation>
    <scope>NUCLEOTIDE SEQUENCE</scope>
</reference>